<accession>A0ABT3TFD4</accession>
<dbReference type="InterPro" id="IPR002347">
    <property type="entry name" value="SDR_fam"/>
</dbReference>
<evidence type="ECO:0000313" key="5">
    <source>
        <dbReference type="EMBL" id="MCX2981026.1"/>
    </source>
</evidence>
<gene>
    <name evidence="5" type="ORF">EYC98_09135</name>
</gene>
<evidence type="ECO:0000256" key="3">
    <source>
        <dbReference type="RuleBase" id="RU000363"/>
    </source>
</evidence>
<dbReference type="Gene3D" id="3.40.50.720">
    <property type="entry name" value="NAD(P)-binding Rossmann-like Domain"/>
    <property type="match status" value="1"/>
</dbReference>
<comment type="similarity">
    <text evidence="1 3">Belongs to the short-chain dehydrogenases/reductases (SDR) family.</text>
</comment>
<dbReference type="InterPro" id="IPR036291">
    <property type="entry name" value="NAD(P)-bd_dom_sf"/>
</dbReference>
<reference evidence="5" key="1">
    <citation type="submission" date="2019-02" db="EMBL/GenBank/DDBJ databases">
        <authorList>
            <person name="Li S.-H."/>
        </authorList>
    </citation>
    <scope>NUCLEOTIDE SEQUENCE</scope>
    <source>
        <strain evidence="5">IMCC14734</strain>
    </source>
</reference>
<proteinExistence type="inferred from homology"/>
<sequence length="289" mass="30560">MKQFDQRVAVITGAASGIGLALANAAAARGMKLVLADVDKAALDRAADALRTDGSQVLAMPTDVSEPEQVQALADAAMAEYGAVHLLCNNAGVGGGGCLWEMDLDYWHWVINVNLWGVVHGIRSFTPLLLEQDEAHIVNTASIAGLMSAPGTGPYTVSKHAVVSLSEMLHGELKAATGNVGVSVLCPSFVNTSIYSSERHRPEDPANPPDAATLAEREAVEALGKAFFDDAGIPPERIAELVFEGIQAKDFYLLSHPQGSREQIEKRMRAILDNGHPGVSGAGDFPIQL</sequence>
<evidence type="ECO:0000256" key="1">
    <source>
        <dbReference type="ARBA" id="ARBA00006484"/>
    </source>
</evidence>
<dbReference type="RefSeq" id="WP_279245040.1">
    <property type="nucleotide sequence ID" value="NZ_SHNN01000002.1"/>
</dbReference>
<dbReference type="EMBL" id="SHNN01000002">
    <property type="protein sequence ID" value="MCX2981026.1"/>
    <property type="molecule type" value="Genomic_DNA"/>
</dbReference>
<dbReference type="Pfam" id="PF00106">
    <property type="entry name" value="adh_short"/>
    <property type="match status" value="1"/>
</dbReference>
<dbReference type="InterPro" id="IPR020904">
    <property type="entry name" value="Sc_DH/Rdtase_CS"/>
</dbReference>
<dbReference type="SMART" id="SM00822">
    <property type="entry name" value="PKS_KR"/>
    <property type="match status" value="1"/>
</dbReference>
<dbReference type="SUPFAM" id="SSF51735">
    <property type="entry name" value="NAD(P)-binding Rossmann-fold domains"/>
    <property type="match status" value="1"/>
</dbReference>
<dbReference type="PANTHER" id="PTHR43391:SF26">
    <property type="entry name" value="BLL7251 PROTEIN"/>
    <property type="match status" value="1"/>
</dbReference>
<evidence type="ECO:0000313" key="6">
    <source>
        <dbReference type="Proteomes" id="UP001143362"/>
    </source>
</evidence>
<organism evidence="5 6">
    <name type="scientific">Candidatus Litorirhabdus singularis</name>
    <dbReference type="NCBI Taxonomy" id="2518993"/>
    <lineage>
        <taxon>Bacteria</taxon>
        <taxon>Pseudomonadati</taxon>
        <taxon>Pseudomonadota</taxon>
        <taxon>Gammaproteobacteria</taxon>
        <taxon>Cellvibrionales</taxon>
        <taxon>Halieaceae</taxon>
        <taxon>Candidatus Litorirhabdus</taxon>
    </lineage>
</organism>
<dbReference type="Proteomes" id="UP001143362">
    <property type="component" value="Unassembled WGS sequence"/>
</dbReference>
<feature type="domain" description="Ketoreductase" evidence="4">
    <location>
        <begin position="7"/>
        <end position="193"/>
    </location>
</feature>
<keyword evidence="6" id="KW-1185">Reference proteome</keyword>
<evidence type="ECO:0000256" key="2">
    <source>
        <dbReference type="ARBA" id="ARBA00023002"/>
    </source>
</evidence>
<name>A0ABT3TFD4_9GAMM</name>
<dbReference type="PROSITE" id="PS00061">
    <property type="entry name" value="ADH_SHORT"/>
    <property type="match status" value="1"/>
</dbReference>
<dbReference type="InterPro" id="IPR057326">
    <property type="entry name" value="KR_dom"/>
</dbReference>
<keyword evidence="2" id="KW-0560">Oxidoreductase</keyword>
<dbReference type="PRINTS" id="PR00080">
    <property type="entry name" value="SDRFAMILY"/>
</dbReference>
<protein>
    <submittedName>
        <fullName evidence="5">SDR family NAD(P)-dependent oxidoreductase</fullName>
    </submittedName>
</protein>
<comment type="caution">
    <text evidence="5">The sequence shown here is derived from an EMBL/GenBank/DDBJ whole genome shotgun (WGS) entry which is preliminary data.</text>
</comment>
<dbReference type="PRINTS" id="PR00081">
    <property type="entry name" value="GDHRDH"/>
</dbReference>
<dbReference type="NCBIfam" id="NF004843">
    <property type="entry name" value="PRK06194.1"/>
    <property type="match status" value="1"/>
</dbReference>
<evidence type="ECO:0000259" key="4">
    <source>
        <dbReference type="SMART" id="SM00822"/>
    </source>
</evidence>
<dbReference type="PANTHER" id="PTHR43391">
    <property type="entry name" value="RETINOL DEHYDROGENASE-RELATED"/>
    <property type="match status" value="1"/>
</dbReference>
<dbReference type="CDD" id="cd05233">
    <property type="entry name" value="SDR_c"/>
    <property type="match status" value="1"/>
</dbReference>